<evidence type="ECO:0000259" key="5">
    <source>
        <dbReference type="PROSITE" id="PS50949"/>
    </source>
</evidence>
<keyword evidence="7" id="KW-1185">Reference proteome</keyword>
<dbReference type="PANTHER" id="PTHR44846">
    <property type="entry name" value="MANNOSYL-D-GLYCERATE TRANSPORT/METABOLISM SYSTEM REPRESSOR MNGR-RELATED"/>
    <property type="match status" value="1"/>
</dbReference>
<evidence type="ECO:0000256" key="1">
    <source>
        <dbReference type="ARBA" id="ARBA00023015"/>
    </source>
</evidence>
<dbReference type="GO" id="GO:0045892">
    <property type="term" value="P:negative regulation of DNA-templated transcription"/>
    <property type="evidence" value="ECO:0007669"/>
    <property type="project" value="TreeGrafter"/>
</dbReference>
<dbReference type="GO" id="GO:0003677">
    <property type="term" value="F:DNA binding"/>
    <property type="evidence" value="ECO:0007669"/>
    <property type="project" value="UniProtKB-KW"/>
</dbReference>
<evidence type="ECO:0000256" key="4">
    <source>
        <dbReference type="SAM" id="MobiDB-lite"/>
    </source>
</evidence>
<evidence type="ECO:0000256" key="2">
    <source>
        <dbReference type="ARBA" id="ARBA00023125"/>
    </source>
</evidence>
<sequence>MAQILPNDPRPPYVQIADELRRSIKAGELKPGDRLTSSRELAAEWGVAPMTIHQAIRVLRDEDLVVSAQGRGVYVRHADEASDANESHSTAEEQLSGIHERLERLEQLVGDQRVDGEIEDLKRQVGNLSSQMIDLYAKLGQPYPREASVGSDGKRTRRAAE</sequence>
<dbReference type="CDD" id="cd07377">
    <property type="entry name" value="WHTH_GntR"/>
    <property type="match status" value="1"/>
</dbReference>
<keyword evidence="3" id="KW-0804">Transcription</keyword>
<dbReference type="InterPro" id="IPR050679">
    <property type="entry name" value="Bact_HTH_transcr_reg"/>
</dbReference>
<proteinExistence type="predicted"/>
<dbReference type="PROSITE" id="PS50949">
    <property type="entry name" value="HTH_GNTR"/>
    <property type="match status" value="1"/>
</dbReference>
<gene>
    <name evidence="6" type="ORF">F4553_003966</name>
</gene>
<accession>A0A841BNC3</accession>
<keyword evidence="1" id="KW-0805">Transcription regulation</keyword>
<evidence type="ECO:0000256" key="3">
    <source>
        <dbReference type="ARBA" id="ARBA00023163"/>
    </source>
</evidence>
<feature type="domain" description="HTH gntR-type" evidence="5">
    <location>
        <begin position="10"/>
        <end position="78"/>
    </location>
</feature>
<dbReference type="EMBL" id="JACHMN010000002">
    <property type="protein sequence ID" value="MBB5870587.1"/>
    <property type="molecule type" value="Genomic_DNA"/>
</dbReference>
<reference evidence="6 7" key="1">
    <citation type="submission" date="2020-08" db="EMBL/GenBank/DDBJ databases">
        <title>Sequencing the genomes of 1000 actinobacteria strains.</title>
        <authorList>
            <person name="Klenk H.-P."/>
        </authorList>
    </citation>
    <scope>NUCLEOTIDE SEQUENCE [LARGE SCALE GENOMIC DNA]</scope>
    <source>
        <strain evidence="6 7">DSM 45362</strain>
    </source>
</reference>
<feature type="region of interest" description="Disordered" evidence="4">
    <location>
        <begin position="78"/>
        <end position="98"/>
    </location>
</feature>
<dbReference type="GO" id="GO:0003700">
    <property type="term" value="F:DNA-binding transcription factor activity"/>
    <property type="evidence" value="ECO:0007669"/>
    <property type="project" value="InterPro"/>
</dbReference>
<dbReference type="Gene3D" id="1.10.10.10">
    <property type="entry name" value="Winged helix-like DNA-binding domain superfamily/Winged helix DNA-binding domain"/>
    <property type="match status" value="1"/>
</dbReference>
<dbReference type="InterPro" id="IPR036390">
    <property type="entry name" value="WH_DNA-bd_sf"/>
</dbReference>
<dbReference type="AlphaFoldDB" id="A0A841BNC3"/>
<dbReference type="PANTHER" id="PTHR44846:SF17">
    <property type="entry name" value="GNTR-FAMILY TRANSCRIPTIONAL REGULATOR"/>
    <property type="match status" value="1"/>
</dbReference>
<dbReference type="SMART" id="SM00345">
    <property type="entry name" value="HTH_GNTR"/>
    <property type="match status" value="1"/>
</dbReference>
<dbReference type="SUPFAM" id="SSF46785">
    <property type="entry name" value="Winged helix' DNA-binding domain"/>
    <property type="match status" value="1"/>
</dbReference>
<evidence type="ECO:0000313" key="7">
    <source>
        <dbReference type="Proteomes" id="UP000587527"/>
    </source>
</evidence>
<dbReference type="Pfam" id="PF00392">
    <property type="entry name" value="GntR"/>
    <property type="match status" value="1"/>
</dbReference>
<dbReference type="InterPro" id="IPR000524">
    <property type="entry name" value="Tscrpt_reg_HTH_GntR"/>
</dbReference>
<name>A0A841BNC3_9ACTN</name>
<keyword evidence="2 6" id="KW-0238">DNA-binding</keyword>
<feature type="compositionally biased region" description="Basic and acidic residues" evidence="4">
    <location>
        <begin position="78"/>
        <end position="91"/>
    </location>
</feature>
<protein>
    <submittedName>
        <fullName evidence="6">DNA-binding GntR family transcriptional regulator</fullName>
    </submittedName>
</protein>
<evidence type="ECO:0000313" key="6">
    <source>
        <dbReference type="EMBL" id="MBB5870587.1"/>
    </source>
</evidence>
<dbReference type="Proteomes" id="UP000587527">
    <property type="component" value="Unassembled WGS sequence"/>
</dbReference>
<dbReference type="RefSeq" id="WP_184838074.1">
    <property type="nucleotide sequence ID" value="NZ_JACHMN010000002.1"/>
</dbReference>
<comment type="caution">
    <text evidence="6">The sequence shown here is derived from an EMBL/GenBank/DDBJ whole genome shotgun (WGS) entry which is preliminary data.</text>
</comment>
<organism evidence="6 7">
    <name type="scientific">Allocatelliglobosispora scoriae</name>
    <dbReference type="NCBI Taxonomy" id="643052"/>
    <lineage>
        <taxon>Bacteria</taxon>
        <taxon>Bacillati</taxon>
        <taxon>Actinomycetota</taxon>
        <taxon>Actinomycetes</taxon>
        <taxon>Micromonosporales</taxon>
        <taxon>Micromonosporaceae</taxon>
        <taxon>Allocatelliglobosispora</taxon>
    </lineage>
</organism>
<dbReference type="InterPro" id="IPR036388">
    <property type="entry name" value="WH-like_DNA-bd_sf"/>
</dbReference>